<dbReference type="PANTHER" id="PTHR13947:SF37">
    <property type="entry name" value="LD18367P"/>
    <property type="match status" value="1"/>
</dbReference>
<dbReference type="PROSITE" id="PS51186">
    <property type="entry name" value="GNAT"/>
    <property type="match status" value="1"/>
</dbReference>
<gene>
    <name evidence="3" type="ORF">HDA42_006146</name>
</gene>
<evidence type="ECO:0000259" key="2">
    <source>
        <dbReference type="PROSITE" id="PS51186"/>
    </source>
</evidence>
<dbReference type="InterPro" id="IPR000182">
    <property type="entry name" value="GNAT_dom"/>
</dbReference>
<dbReference type="Proteomes" id="UP000577386">
    <property type="component" value="Unassembled WGS sequence"/>
</dbReference>
<dbReference type="SUPFAM" id="SSF55729">
    <property type="entry name" value="Acyl-CoA N-acyltransferases (Nat)"/>
    <property type="match status" value="1"/>
</dbReference>
<dbReference type="PANTHER" id="PTHR13947">
    <property type="entry name" value="GNAT FAMILY N-ACETYLTRANSFERASE"/>
    <property type="match status" value="1"/>
</dbReference>
<name>A0A7W3RQ18_STRMR</name>
<keyword evidence="1 3" id="KW-0808">Transferase</keyword>
<proteinExistence type="predicted"/>
<dbReference type="GeneID" id="93977425"/>
<organism evidence="3 4">
    <name type="scientific">Streptomyces murinus</name>
    <dbReference type="NCBI Taxonomy" id="33900"/>
    <lineage>
        <taxon>Bacteria</taxon>
        <taxon>Bacillati</taxon>
        <taxon>Actinomycetota</taxon>
        <taxon>Actinomycetes</taxon>
        <taxon>Kitasatosporales</taxon>
        <taxon>Streptomycetaceae</taxon>
        <taxon>Streptomyces</taxon>
    </lineage>
</organism>
<dbReference type="CDD" id="cd04301">
    <property type="entry name" value="NAT_SF"/>
    <property type="match status" value="1"/>
</dbReference>
<accession>A0A7W3RQ18</accession>
<comment type="caution">
    <text evidence="3">The sequence shown here is derived from an EMBL/GenBank/DDBJ whole genome shotgun (WGS) entry which is preliminary data.</text>
</comment>
<reference evidence="3 4" key="1">
    <citation type="submission" date="2020-08" db="EMBL/GenBank/DDBJ databases">
        <title>Sequencing the genomes of 1000 actinobacteria strains.</title>
        <authorList>
            <person name="Klenk H.-P."/>
        </authorList>
    </citation>
    <scope>NUCLEOTIDE SEQUENCE [LARGE SCALE GENOMIC DNA]</scope>
    <source>
        <strain evidence="3 4">DSM 41827</strain>
    </source>
</reference>
<dbReference type="GO" id="GO:0008080">
    <property type="term" value="F:N-acetyltransferase activity"/>
    <property type="evidence" value="ECO:0007669"/>
    <property type="project" value="InterPro"/>
</dbReference>
<evidence type="ECO:0000313" key="4">
    <source>
        <dbReference type="Proteomes" id="UP000577386"/>
    </source>
</evidence>
<dbReference type="RefSeq" id="WP_182777134.1">
    <property type="nucleotide sequence ID" value="NZ_BAAAHW010000033.1"/>
</dbReference>
<evidence type="ECO:0000313" key="3">
    <source>
        <dbReference type="EMBL" id="MBA9056968.1"/>
    </source>
</evidence>
<feature type="domain" description="N-acetyltransferase" evidence="2">
    <location>
        <begin position="12"/>
        <end position="167"/>
    </location>
</feature>
<protein>
    <submittedName>
        <fullName evidence="3">GNAT superfamily N-acetyltransferase</fullName>
    </submittedName>
</protein>
<keyword evidence="4" id="KW-1185">Reference proteome</keyword>
<evidence type="ECO:0000256" key="1">
    <source>
        <dbReference type="ARBA" id="ARBA00022679"/>
    </source>
</evidence>
<dbReference type="InterPro" id="IPR050769">
    <property type="entry name" value="NAT_camello-type"/>
</dbReference>
<dbReference type="InterPro" id="IPR016181">
    <property type="entry name" value="Acyl_CoA_acyltransferase"/>
</dbReference>
<dbReference type="Pfam" id="PF00583">
    <property type="entry name" value="Acetyltransf_1"/>
    <property type="match status" value="1"/>
</dbReference>
<dbReference type="Gene3D" id="3.40.630.30">
    <property type="match status" value="1"/>
</dbReference>
<sequence length="170" mass="18494">MATEHAATEREVVVRPLGRPGDLGWVVMAHGELYDREFGWDADFEALVARIVADHTRAPGAGPRAAWIAEVDGVRAGCVFCAPGDEEGTAKLRLLLVDPAARGLGLGTRLVEECLRFAREAGCAAITLWTNDVLKTARRIYEAHGFELVAAQAHHSFGHDLVGQTWRRAL</sequence>
<dbReference type="EMBL" id="JACJIJ010000002">
    <property type="protein sequence ID" value="MBA9056968.1"/>
    <property type="molecule type" value="Genomic_DNA"/>
</dbReference>
<dbReference type="AlphaFoldDB" id="A0A7W3RQ18"/>